<evidence type="ECO:0000313" key="2">
    <source>
        <dbReference type="EMBL" id="MFC7392674.1"/>
    </source>
</evidence>
<gene>
    <name evidence="2" type="ORF">ACFQRG_06710</name>
</gene>
<reference evidence="3" key="1">
    <citation type="journal article" date="2019" name="Int. J. Syst. Evol. Microbiol.">
        <title>The Global Catalogue of Microorganisms (GCM) 10K type strain sequencing project: providing services to taxonomists for standard genome sequencing and annotation.</title>
        <authorList>
            <consortium name="The Broad Institute Genomics Platform"/>
            <consortium name="The Broad Institute Genome Sequencing Center for Infectious Disease"/>
            <person name="Wu L."/>
            <person name="Ma J."/>
        </authorList>
    </citation>
    <scope>NUCLEOTIDE SEQUENCE [LARGE SCALE GENOMIC DNA]</scope>
    <source>
        <strain evidence="3">CGMCC 1.16305</strain>
    </source>
</reference>
<organism evidence="2 3">
    <name type="scientific">Scopulibacillus cellulosilyticus</name>
    <dbReference type="NCBI Taxonomy" id="2665665"/>
    <lineage>
        <taxon>Bacteria</taxon>
        <taxon>Bacillati</taxon>
        <taxon>Bacillota</taxon>
        <taxon>Bacilli</taxon>
        <taxon>Bacillales</taxon>
        <taxon>Sporolactobacillaceae</taxon>
        <taxon>Scopulibacillus</taxon>
    </lineage>
</organism>
<evidence type="ECO:0000313" key="3">
    <source>
        <dbReference type="Proteomes" id="UP001596505"/>
    </source>
</evidence>
<keyword evidence="3" id="KW-1185">Reference proteome</keyword>
<accession>A0ABW2PTE0</accession>
<comment type="caution">
    <text evidence="2">The sequence shown here is derived from an EMBL/GenBank/DDBJ whole genome shotgun (WGS) entry which is preliminary data.</text>
</comment>
<evidence type="ECO:0000256" key="1">
    <source>
        <dbReference type="SAM" id="Phobius"/>
    </source>
</evidence>
<feature type="transmembrane region" description="Helical" evidence="1">
    <location>
        <begin position="42"/>
        <end position="64"/>
    </location>
</feature>
<keyword evidence="1" id="KW-1133">Transmembrane helix</keyword>
<keyword evidence="1" id="KW-0812">Transmembrane</keyword>
<dbReference type="Proteomes" id="UP001596505">
    <property type="component" value="Unassembled WGS sequence"/>
</dbReference>
<name>A0ABW2PTE0_9BACL</name>
<protein>
    <submittedName>
        <fullName evidence="2">Uncharacterized protein</fullName>
    </submittedName>
</protein>
<dbReference type="EMBL" id="JBHTCO010000005">
    <property type="protein sequence ID" value="MFC7392674.1"/>
    <property type="molecule type" value="Genomic_DNA"/>
</dbReference>
<sequence length="66" mass="7798">MIAGKVLEKAKPKRSFTDAAKTFIKSFNKFQPEDLLEKLTNVMFKIILFLGIPYFIFIFIKFLMIY</sequence>
<dbReference type="RefSeq" id="WP_380965069.1">
    <property type="nucleotide sequence ID" value="NZ_JBHTCO010000005.1"/>
</dbReference>
<keyword evidence="1" id="KW-0472">Membrane</keyword>
<proteinExistence type="predicted"/>